<dbReference type="EMBL" id="OZ035830">
    <property type="protein sequence ID" value="CAL1612920.1"/>
    <property type="molecule type" value="Genomic_DNA"/>
</dbReference>
<dbReference type="PROSITE" id="PS50280">
    <property type="entry name" value="SET"/>
    <property type="match status" value="1"/>
</dbReference>
<dbReference type="InterPro" id="IPR001214">
    <property type="entry name" value="SET_dom"/>
</dbReference>
<dbReference type="GO" id="GO:0005700">
    <property type="term" value="C:polytene chromosome"/>
    <property type="evidence" value="ECO:0007669"/>
    <property type="project" value="TreeGrafter"/>
</dbReference>
<reference evidence="3 4" key="1">
    <citation type="submission" date="2024-04" db="EMBL/GenBank/DDBJ databases">
        <authorList>
            <person name="Waldvogel A.-M."/>
            <person name="Schoenle A."/>
        </authorList>
    </citation>
    <scope>NUCLEOTIDE SEQUENCE [LARGE SCALE GENOMIC DNA]</scope>
</reference>
<dbReference type="SUPFAM" id="SSF82199">
    <property type="entry name" value="SET domain"/>
    <property type="match status" value="1"/>
</dbReference>
<proteinExistence type="predicted"/>
<feature type="domain" description="SET" evidence="2">
    <location>
        <begin position="200"/>
        <end position="323"/>
    </location>
</feature>
<dbReference type="GO" id="GO:0042799">
    <property type="term" value="F:histone H4K20 methyltransferase activity"/>
    <property type="evidence" value="ECO:0007669"/>
    <property type="project" value="TreeGrafter"/>
</dbReference>
<keyword evidence="4" id="KW-1185">Reference proteome</keyword>
<evidence type="ECO:0000313" key="3">
    <source>
        <dbReference type="EMBL" id="CAL1612920.1"/>
    </source>
</evidence>
<organism evidence="3 4">
    <name type="scientific">Knipowitschia caucasica</name>
    <name type="common">Caucasian dwarf goby</name>
    <name type="synonym">Pomatoschistus caucasicus</name>
    <dbReference type="NCBI Taxonomy" id="637954"/>
    <lineage>
        <taxon>Eukaryota</taxon>
        <taxon>Metazoa</taxon>
        <taxon>Chordata</taxon>
        <taxon>Craniata</taxon>
        <taxon>Vertebrata</taxon>
        <taxon>Euteleostomi</taxon>
        <taxon>Actinopterygii</taxon>
        <taxon>Neopterygii</taxon>
        <taxon>Teleostei</taxon>
        <taxon>Neoteleostei</taxon>
        <taxon>Acanthomorphata</taxon>
        <taxon>Gobiaria</taxon>
        <taxon>Gobiiformes</taxon>
        <taxon>Gobioidei</taxon>
        <taxon>Gobiidae</taxon>
        <taxon>Gobiinae</taxon>
        <taxon>Knipowitschia</taxon>
    </lineage>
</organism>
<dbReference type="GO" id="GO:0005634">
    <property type="term" value="C:nucleus"/>
    <property type="evidence" value="ECO:0007669"/>
    <property type="project" value="TreeGrafter"/>
</dbReference>
<protein>
    <recommendedName>
        <fullName evidence="2">SET domain-containing protein</fullName>
    </recommendedName>
</protein>
<dbReference type="Pfam" id="PF00856">
    <property type="entry name" value="SET"/>
    <property type="match status" value="1"/>
</dbReference>
<dbReference type="AlphaFoldDB" id="A0AAV2MID4"/>
<accession>A0AAV2MID4</accession>
<dbReference type="GO" id="GO:0043516">
    <property type="term" value="P:regulation of DNA damage response, signal transduction by p53 class mediator"/>
    <property type="evidence" value="ECO:0007669"/>
    <property type="project" value="TreeGrafter"/>
</dbReference>
<evidence type="ECO:0000313" key="4">
    <source>
        <dbReference type="Proteomes" id="UP001497482"/>
    </source>
</evidence>
<sequence length="416" mass="46152">MSENKKHRGFPTSVGSRGIHAPGLPRDPRLHLHRGSRGIHVCICTCTGAPAGSTSESAPGLPRDLRLHAHRGSRGIHVCICTCTGAPAGSTSESAPGLPRDLRLHAHRGSRGIHVCICTCTGAPAGSTSARAPGLPREPQHAHGDLFIYLLGGYQVLSVVYMHQGSRLHRYPLRITMATRSRRKLPMEDATIHATKAQDKTVELDVQFINPYKGRGVFAKCQFGKGDFVVEYRGDLITWEESQRRRRTYHRASAVFLYEFYWKEKIWCIDASREDGSLGRLVNDDHRHPNCKMKRVIIEGKPHLFLFALREIHPGQEITYDYGGKDWPWRKQTLEQSDADVESSDSAVFSAVLETSERPSTSTMKTQEQTIDADVESSDSAVFSAVLETSERPSTSTMKVGMSLFCNVCSCAHCLV</sequence>
<dbReference type="Gene3D" id="2.170.270.10">
    <property type="entry name" value="SET domain"/>
    <property type="match status" value="1"/>
</dbReference>
<evidence type="ECO:0000259" key="2">
    <source>
        <dbReference type="PROSITE" id="PS50280"/>
    </source>
</evidence>
<dbReference type="Proteomes" id="UP001497482">
    <property type="component" value="Chromosome 8"/>
</dbReference>
<dbReference type="InterPro" id="IPR051760">
    <property type="entry name" value="KMT5A"/>
</dbReference>
<dbReference type="PANTHER" id="PTHR46167:SF1">
    <property type="entry name" value="N-LYSINE METHYLTRANSFERASE KMT5A"/>
    <property type="match status" value="1"/>
</dbReference>
<name>A0AAV2MID4_KNICA</name>
<dbReference type="InterPro" id="IPR046341">
    <property type="entry name" value="SET_dom_sf"/>
</dbReference>
<gene>
    <name evidence="3" type="ORF">KC01_LOCUS39205</name>
</gene>
<evidence type="ECO:0000256" key="1">
    <source>
        <dbReference type="SAM" id="MobiDB-lite"/>
    </source>
</evidence>
<feature type="region of interest" description="Disordered" evidence="1">
    <location>
        <begin position="1"/>
        <end position="29"/>
    </location>
</feature>
<dbReference type="PANTHER" id="PTHR46167">
    <property type="entry name" value="N-LYSINE METHYLTRANSFERASE KMT5A"/>
    <property type="match status" value="1"/>
</dbReference>
<dbReference type="GO" id="GO:0006357">
    <property type="term" value="P:regulation of transcription by RNA polymerase II"/>
    <property type="evidence" value="ECO:0007669"/>
    <property type="project" value="TreeGrafter"/>
</dbReference>
<dbReference type="SMART" id="SM00317">
    <property type="entry name" value="SET"/>
    <property type="match status" value="1"/>
</dbReference>